<sequence>MFRIVILTLLIPFVFVDCKICQTIKIRNDPQNLKVLENCTEIWGSLEIVLFENTEDYGEFSEDNYKDLVFPKLRVISGYLFLYNVTHLNSIGQLFPNLNQIGGRHLIRDYSVVIWNTHMKENGTLETRKVYRMRKH</sequence>
<accession>A0A6P7FHC4</accession>
<dbReference type="OrthoDB" id="6612654at2759"/>
<feature type="signal peptide" evidence="1">
    <location>
        <begin position="1"/>
        <end position="18"/>
    </location>
</feature>
<dbReference type="InterPro" id="IPR000494">
    <property type="entry name" value="Rcpt_L-dom"/>
</dbReference>
<proteinExistence type="predicted"/>
<feature type="chain" id="PRO_5027611245" evidence="1">
    <location>
        <begin position="19"/>
        <end position="136"/>
    </location>
</feature>
<feature type="domain" description="Receptor L-domain" evidence="2">
    <location>
        <begin position="38"/>
        <end position="121"/>
    </location>
</feature>
<dbReference type="Pfam" id="PF01030">
    <property type="entry name" value="Recep_L_domain"/>
    <property type="match status" value="1"/>
</dbReference>
<evidence type="ECO:0000259" key="2">
    <source>
        <dbReference type="Pfam" id="PF01030"/>
    </source>
</evidence>
<protein>
    <submittedName>
        <fullName evidence="3">Insulin-like growth factor 1 receptor isoform X3</fullName>
    </submittedName>
</protein>
<evidence type="ECO:0000256" key="1">
    <source>
        <dbReference type="SAM" id="SignalP"/>
    </source>
</evidence>
<dbReference type="InterPro" id="IPR036941">
    <property type="entry name" value="Rcpt_L-dom_sf"/>
</dbReference>
<evidence type="ECO:0000313" key="3">
    <source>
        <dbReference type="RefSeq" id="XP_028135474.1"/>
    </source>
</evidence>
<reference evidence="3" key="1">
    <citation type="submission" date="2025-08" db="UniProtKB">
        <authorList>
            <consortium name="RefSeq"/>
        </authorList>
    </citation>
    <scope>IDENTIFICATION</scope>
    <source>
        <tissue evidence="3">Whole insect</tissue>
    </source>
</reference>
<dbReference type="Gene3D" id="3.80.20.20">
    <property type="entry name" value="Receptor L-domain"/>
    <property type="match status" value="1"/>
</dbReference>
<dbReference type="AlphaFoldDB" id="A0A6P7FHC4"/>
<organism evidence="3">
    <name type="scientific">Diabrotica virgifera virgifera</name>
    <name type="common">western corn rootworm</name>
    <dbReference type="NCBI Taxonomy" id="50390"/>
    <lineage>
        <taxon>Eukaryota</taxon>
        <taxon>Metazoa</taxon>
        <taxon>Ecdysozoa</taxon>
        <taxon>Arthropoda</taxon>
        <taxon>Hexapoda</taxon>
        <taxon>Insecta</taxon>
        <taxon>Pterygota</taxon>
        <taxon>Neoptera</taxon>
        <taxon>Endopterygota</taxon>
        <taxon>Coleoptera</taxon>
        <taxon>Polyphaga</taxon>
        <taxon>Cucujiformia</taxon>
        <taxon>Chrysomeloidea</taxon>
        <taxon>Chrysomelidae</taxon>
        <taxon>Galerucinae</taxon>
        <taxon>Diabroticina</taxon>
        <taxon>Diabroticites</taxon>
        <taxon>Diabrotica</taxon>
    </lineage>
</organism>
<keyword evidence="1" id="KW-0732">Signal</keyword>
<dbReference type="RefSeq" id="XP_028135474.1">
    <property type="nucleotide sequence ID" value="XM_028279673.1"/>
</dbReference>
<gene>
    <name evidence="3" type="primary">LOC114330346</name>
</gene>
<dbReference type="SUPFAM" id="SSF52058">
    <property type="entry name" value="L domain-like"/>
    <property type="match status" value="1"/>
</dbReference>
<name>A0A6P7FHC4_DIAVI</name>